<sequence length="170" mass="19529">MVLGDLFIGRHEWENVDKNSLPKDIPEVDEVGATSAPLLSAAYYIGDKCKPYNDDFMLCKDEKNGGTLDCLKEGRRVTRCAISALQDINKHCFDEFKLHYECLEQENHRLGHCRSSESIFRKCMFTNLKFEKKIPGVEQQIHLNENPIFQGTSKDKSNAKQFLKAREAKE</sequence>
<keyword evidence="4 9" id="KW-0679">Respiratory chain</keyword>
<evidence type="ECO:0000256" key="4">
    <source>
        <dbReference type="ARBA" id="ARBA00022660"/>
    </source>
</evidence>
<comment type="function">
    <text evidence="1 9">Accessory subunit of the mitochondrial membrane respiratory chain NADH dehydrogenase (Complex I), that is believed not to be involved in catalysis. Complex I functions in the transfer of electrons from NADH to the respiratory chain. The immediate electron acceptor for the enzyme is believed to be ubiquinone.</text>
</comment>
<dbReference type="AlphaFoldDB" id="A0A1E4SRL6"/>
<dbReference type="STRING" id="984487.A0A1E4SRL6"/>
<keyword evidence="8" id="KW-1015">Disulfide bond</keyword>
<proteinExistence type="inferred from homology"/>
<dbReference type="PIRSF" id="PIRSF017016">
    <property type="entry name" value="NDUA8"/>
    <property type="match status" value="1"/>
</dbReference>
<dbReference type="PROSITE" id="PS51808">
    <property type="entry name" value="CHCH"/>
    <property type="match status" value="1"/>
</dbReference>
<keyword evidence="6 9" id="KW-0249">Electron transport</keyword>
<dbReference type="Proteomes" id="UP000094285">
    <property type="component" value="Unassembled WGS sequence"/>
</dbReference>
<keyword evidence="9" id="KW-0999">Mitochondrion inner membrane</keyword>
<evidence type="ECO:0000256" key="2">
    <source>
        <dbReference type="ARBA" id="ARBA00010705"/>
    </source>
</evidence>
<name>A0A1E4SRL6_9ASCO</name>
<evidence type="ECO:0000313" key="11">
    <source>
        <dbReference type="EMBL" id="ODV82150.1"/>
    </source>
</evidence>
<keyword evidence="9" id="KW-0472">Membrane</keyword>
<comment type="subcellular location">
    <subcellularLocation>
        <location evidence="9">Mitochondrion inner membrane</location>
    </subcellularLocation>
</comment>
<dbReference type="EMBL" id="KV453909">
    <property type="protein sequence ID" value="ODV82150.1"/>
    <property type="molecule type" value="Genomic_DNA"/>
</dbReference>
<gene>
    <name evidence="11" type="ORF">CANTADRAFT_24790</name>
</gene>
<evidence type="ECO:0000313" key="12">
    <source>
        <dbReference type="Proteomes" id="UP000094285"/>
    </source>
</evidence>
<keyword evidence="7 9" id="KW-0496">Mitochondrion</keyword>
<feature type="compositionally biased region" description="Basic and acidic residues" evidence="10">
    <location>
        <begin position="153"/>
        <end position="170"/>
    </location>
</feature>
<dbReference type="InterPro" id="IPR016680">
    <property type="entry name" value="NDUFA8"/>
</dbReference>
<dbReference type="GO" id="GO:0005743">
    <property type="term" value="C:mitochondrial inner membrane"/>
    <property type="evidence" value="ECO:0007669"/>
    <property type="project" value="UniProtKB-SubCell"/>
</dbReference>
<dbReference type="OrthoDB" id="276296at2759"/>
<evidence type="ECO:0000256" key="7">
    <source>
        <dbReference type="ARBA" id="ARBA00023128"/>
    </source>
</evidence>
<accession>A0A1E4SRL6</accession>
<keyword evidence="12" id="KW-1185">Reference proteome</keyword>
<feature type="region of interest" description="Disordered" evidence="10">
    <location>
        <begin position="148"/>
        <end position="170"/>
    </location>
</feature>
<reference evidence="12" key="1">
    <citation type="submission" date="2016-05" db="EMBL/GenBank/DDBJ databases">
        <title>Comparative genomics of biotechnologically important yeasts.</title>
        <authorList>
            <consortium name="DOE Joint Genome Institute"/>
            <person name="Riley R."/>
            <person name="Haridas S."/>
            <person name="Wolfe K.H."/>
            <person name="Lopes M.R."/>
            <person name="Hittinger C.T."/>
            <person name="Goker M."/>
            <person name="Salamov A."/>
            <person name="Wisecaver J."/>
            <person name="Long T.M."/>
            <person name="Aerts A.L."/>
            <person name="Barry K."/>
            <person name="Choi C."/>
            <person name="Clum A."/>
            <person name="Coughlan A.Y."/>
            <person name="Deshpande S."/>
            <person name="Douglass A.P."/>
            <person name="Hanson S.J."/>
            <person name="Klenk H.-P."/>
            <person name="Labutti K."/>
            <person name="Lapidus A."/>
            <person name="Lindquist E."/>
            <person name="Lipzen A."/>
            <person name="Meier-Kolthoff J.P."/>
            <person name="Ohm R.A."/>
            <person name="Otillar R.P."/>
            <person name="Pangilinan J."/>
            <person name="Peng Y."/>
            <person name="Rokas A."/>
            <person name="Rosa C.A."/>
            <person name="Scheuner C."/>
            <person name="Sibirny A.A."/>
            <person name="Slot J.C."/>
            <person name="Stielow J.B."/>
            <person name="Sun H."/>
            <person name="Kurtzman C.P."/>
            <person name="Blackwell M."/>
            <person name="Grigoriev I.V."/>
            <person name="Jeffries T.W."/>
        </authorList>
    </citation>
    <scope>NUCLEOTIDE SEQUENCE [LARGE SCALE GENOMIC DNA]</scope>
    <source>
        <strain evidence="12">NRRL Y-17324</strain>
    </source>
</reference>
<evidence type="ECO:0000256" key="5">
    <source>
        <dbReference type="ARBA" id="ARBA00022737"/>
    </source>
</evidence>
<organism evidence="11 12">
    <name type="scientific">Suhomyces tanzawaensis NRRL Y-17324</name>
    <dbReference type="NCBI Taxonomy" id="984487"/>
    <lineage>
        <taxon>Eukaryota</taxon>
        <taxon>Fungi</taxon>
        <taxon>Dikarya</taxon>
        <taxon>Ascomycota</taxon>
        <taxon>Saccharomycotina</taxon>
        <taxon>Pichiomycetes</taxon>
        <taxon>Debaryomycetaceae</taxon>
        <taxon>Suhomyces</taxon>
    </lineage>
</organism>
<dbReference type="GeneID" id="30981360"/>
<evidence type="ECO:0000256" key="1">
    <source>
        <dbReference type="ARBA" id="ARBA00003195"/>
    </source>
</evidence>
<evidence type="ECO:0000256" key="6">
    <source>
        <dbReference type="ARBA" id="ARBA00022982"/>
    </source>
</evidence>
<dbReference type="GO" id="GO:0006120">
    <property type="term" value="P:mitochondrial electron transport, NADH to ubiquinone"/>
    <property type="evidence" value="ECO:0007669"/>
    <property type="project" value="InterPro"/>
</dbReference>
<evidence type="ECO:0000256" key="8">
    <source>
        <dbReference type="ARBA" id="ARBA00023157"/>
    </source>
</evidence>
<keyword evidence="3 9" id="KW-0813">Transport</keyword>
<dbReference type="PANTHER" id="PTHR13344:SF0">
    <property type="entry name" value="NADH DEHYDROGENASE [UBIQUINONE] 1 ALPHA SUBCOMPLEX SUBUNIT 8"/>
    <property type="match status" value="1"/>
</dbReference>
<evidence type="ECO:0000256" key="3">
    <source>
        <dbReference type="ARBA" id="ARBA00022448"/>
    </source>
</evidence>
<comment type="similarity">
    <text evidence="2 9">Belongs to the complex I NDUFA8 subunit family.</text>
</comment>
<protein>
    <recommendedName>
        <fullName evidence="9">NADH-ubiquinone oxidoreductase</fullName>
    </recommendedName>
</protein>
<evidence type="ECO:0000256" key="9">
    <source>
        <dbReference type="PIRNR" id="PIRNR017016"/>
    </source>
</evidence>
<dbReference type="RefSeq" id="XP_020067272.1">
    <property type="nucleotide sequence ID" value="XM_020207223.1"/>
</dbReference>
<dbReference type="PANTHER" id="PTHR13344">
    <property type="entry name" value="NADH-UBIQUINONE OXIDOREDUCTASE"/>
    <property type="match status" value="1"/>
</dbReference>
<keyword evidence="5" id="KW-0677">Repeat</keyword>
<evidence type="ECO:0000256" key="10">
    <source>
        <dbReference type="SAM" id="MobiDB-lite"/>
    </source>
</evidence>